<evidence type="ECO:0000256" key="3">
    <source>
        <dbReference type="SAM" id="SignalP"/>
    </source>
</evidence>
<feature type="signal peptide" evidence="3">
    <location>
        <begin position="1"/>
        <end position="19"/>
    </location>
</feature>
<keyword evidence="3" id="KW-0732">Signal</keyword>
<dbReference type="PANTHER" id="PTHR32401:SF50">
    <property type="entry name" value="OS07G0133000 PROTEIN"/>
    <property type="match status" value="1"/>
</dbReference>
<name>A0AAD5I6U2_ACENE</name>
<reference evidence="5" key="1">
    <citation type="journal article" date="2022" name="Plant J.">
        <title>Strategies of tolerance reflected in two North American maple genomes.</title>
        <authorList>
            <person name="McEvoy S.L."/>
            <person name="Sezen U.U."/>
            <person name="Trouern-Trend A."/>
            <person name="McMahon S.M."/>
            <person name="Schaberg P.G."/>
            <person name="Yang J."/>
            <person name="Wegrzyn J.L."/>
            <person name="Swenson N.G."/>
        </authorList>
    </citation>
    <scope>NUCLEOTIDE SEQUENCE</scope>
    <source>
        <strain evidence="5">91603</strain>
    </source>
</reference>
<evidence type="ECO:0000313" key="5">
    <source>
        <dbReference type="EMBL" id="KAI9153982.1"/>
    </source>
</evidence>
<proteinExistence type="inferred from homology"/>
<evidence type="ECO:0000256" key="1">
    <source>
        <dbReference type="ARBA" id="ARBA00007606"/>
    </source>
</evidence>
<comment type="similarity">
    <text evidence="1">Belongs to the leguminous lectin family.</text>
</comment>
<evidence type="ECO:0000313" key="6">
    <source>
        <dbReference type="Proteomes" id="UP001064489"/>
    </source>
</evidence>
<dbReference type="Gene3D" id="2.60.120.200">
    <property type="match status" value="1"/>
</dbReference>
<dbReference type="InterPro" id="IPR013320">
    <property type="entry name" value="ConA-like_dom_sf"/>
</dbReference>
<dbReference type="Proteomes" id="UP001064489">
    <property type="component" value="Chromosome 11"/>
</dbReference>
<dbReference type="Pfam" id="PF00139">
    <property type="entry name" value="Lectin_legB"/>
    <property type="match status" value="1"/>
</dbReference>
<dbReference type="SUPFAM" id="SSF49899">
    <property type="entry name" value="Concanavalin A-like lectins/glucanases"/>
    <property type="match status" value="1"/>
</dbReference>
<comment type="caution">
    <text evidence="5">The sequence shown here is derived from an EMBL/GenBank/DDBJ whole genome shotgun (WGS) entry which is preliminary data.</text>
</comment>
<keyword evidence="2" id="KW-0430">Lectin</keyword>
<keyword evidence="6" id="KW-1185">Reference proteome</keyword>
<sequence length="130" mass="13943">MFFKLVVFLISLLISTSFGAGDENLSFVYNGFRSAGNNLSLDGLAKFTSNGLLHLTNYTQQQTGHAFYTNPVTVKNSSTNGTVFSFSTTFIFGILSQIPTLAGHCIAFVISPTRGIPGVITNKRHPGCSA</sequence>
<feature type="domain" description="Legume lectin" evidence="4">
    <location>
        <begin position="25"/>
        <end position="117"/>
    </location>
</feature>
<protein>
    <recommendedName>
        <fullName evidence="4">Legume lectin domain-containing protein</fullName>
    </recommendedName>
</protein>
<accession>A0AAD5I6U2</accession>
<dbReference type="EMBL" id="JAJSOW010000108">
    <property type="protein sequence ID" value="KAI9153982.1"/>
    <property type="molecule type" value="Genomic_DNA"/>
</dbReference>
<evidence type="ECO:0000259" key="4">
    <source>
        <dbReference type="Pfam" id="PF00139"/>
    </source>
</evidence>
<feature type="chain" id="PRO_5042246513" description="Legume lectin domain-containing protein" evidence="3">
    <location>
        <begin position="20"/>
        <end position="130"/>
    </location>
</feature>
<organism evidence="5 6">
    <name type="scientific">Acer negundo</name>
    <name type="common">Box elder</name>
    <dbReference type="NCBI Taxonomy" id="4023"/>
    <lineage>
        <taxon>Eukaryota</taxon>
        <taxon>Viridiplantae</taxon>
        <taxon>Streptophyta</taxon>
        <taxon>Embryophyta</taxon>
        <taxon>Tracheophyta</taxon>
        <taxon>Spermatophyta</taxon>
        <taxon>Magnoliopsida</taxon>
        <taxon>eudicotyledons</taxon>
        <taxon>Gunneridae</taxon>
        <taxon>Pentapetalae</taxon>
        <taxon>rosids</taxon>
        <taxon>malvids</taxon>
        <taxon>Sapindales</taxon>
        <taxon>Sapindaceae</taxon>
        <taxon>Hippocastanoideae</taxon>
        <taxon>Acereae</taxon>
        <taxon>Acer</taxon>
    </lineage>
</organism>
<dbReference type="InterPro" id="IPR001220">
    <property type="entry name" value="Legume_lectin_dom"/>
</dbReference>
<dbReference type="AlphaFoldDB" id="A0AAD5I6U2"/>
<dbReference type="PANTHER" id="PTHR32401">
    <property type="entry name" value="CONCANAVALIN A-LIKE LECTIN FAMILY PROTEIN"/>
    <property type="match status" value="1"/>
</dbReference>
<dbReference type="GO" id="GO:0030246">
    <property type="term" value="F:carbohydrate binding"/>
    <property type="evidence" value="ECO:0007669"/>
    <property type="project" value="UniProtKB-KW"/>
</dbReference>
<gene>
    <name evidence="5" type="ORF">LWI28_019340</name>
</gene>
<dbReference type="InterPro" id="IPR050258">
    <property type="entry name" value="Leguminous_Lectin"/>
</dbReference>
<reference evidence="5" key="2">
    <citation type="submission" date="2023-02" db="EMBL/GenBank/DDBJ databases">
        <authorList>
            <person name="Swenson N.G."/>
            <person name="Wegrzyn J.L."/>
            <person name="Mcevoy S.L."/>
        </authorList>
    </citation>
    <scope>NUCLEOTIDE SEQUENCE</scope>
    <source>
        <strain evidence="5">91603</strain>
        <tissue evidence="5">Leaf</tissue>
    </source>
</reference>
<evidence type="ECO:0000256" key="2">
    <source>
        <dbReference type="ARBA" id="ARBA00022734"/>
    </source>
</evidence>